<dbReference type="EMBL" id="JACBZY010000001">
    <property type="protein sequence ID" value="NYG99342.1"/>
    <property type="molecule type" value="Genomic_DNA"/>
</dbReference>
<feature type="transmembrane region" description="Helical" evidence="2">
    <location>
        <begin position="72"/>
        <end position="98"/>
    </location>
</feature>
<feature type="compositionally biased region" description="Gly residues" evidence="1">
    <location>
        <begin position="456"/>
        <end position="470"/>
    </location>
</feature>
<keyword evidence="4" id="KW-1185">Reference proteome</keyword>
<dbReference type="AlphaFoldDB" id="A0A852YBX3"/>
<keyword evidence="2" id="KW-1133">Transmembrane helix</keyword>
<feature type="transmembrane region" description="Helical" evidence="2">
    <location>
        <begin position="263"/>
        <end position="283"/>
    </location>
</feature>
<evidence type="ECO:0000256" key="1">
    <source>
        <dbReference type="SAM" id="MobiDB-lite"/>
    </source>
</evidence>
<feature type="transmembrane region" description="Helical" evidence="2">
    <location>
        <begin position="169"/>
        <end position="190"/>
    </location>
</feature>
<proteinExistence type="predicted"/>
<feature type="transmembrane region" description="Helical" evidence="2">
    <location>
        <begin position="360"/>
        <end position="386"/>
    </location>
</feature>
<evidence type="ECO:0000313" key="4">
    <source>
        <dbReference type="Proteomes" id="UP000553888"/>
    </source>
</evidence>
<keyword evidence="2" id="KW-0472">Membrane</keyword>
<reference evidence="3 4" key="1">
    <citation type="submission" date="2020-07" db="EMBL/GenBank/DDBJ databases">
        <title>Sequencing the genomes of 1000 actinobacteria strains.</title>
        <authorList>
            <person name="Klenk H.-P."/>
        </authorList>
    </citation>
    <scope>NUCLEOTIDE SEQUENCE [LARGE SCALE GENOMIC DNA]</scope>
    <source>
        <strain evidence="3 4">DSM 23141</strain>
    </source>
</reference>
<name>A0A852YBX3_9MICO</name>
<protein>
    <submittedName>
        <fullName evidence="3">Uncharacterized protein</fullName>
    </submittedName>
</protein>
<feature type="region of interest" description="Disordered" evidence="1">
    <location>
        <begin position="436"/>
        <end position="481"/>
    </location>
</feature>
<accession>A0A852YBX3</accession>
<evidence type="ECO:0000313" key="3">
    <source>
        <dbReference type="EMBL" id="NYG99342.1"/>
    </source>
</evidence>
<feature type="transmembrane region" description="Helical" evidence="2">
    <location>
        <begin position="30"/>
        <end position="60"/>
    </location>
</feature>
<sequence length="481" mass="50403">MSSSTPTPAADVVDDGSLRFAENEPRGARLLALVLWDAGLALIYGAVLGFLASVAFGLIVSEAAPSVPVARFALQVLGGGVVVSVPIFLAGMLLRLVAGPVEAMLLARAEIRRRDARPGLLSPRRERTRLGKSKAFDGLIGFIWLMFGLFALMILVTVIVFLIDPDDDPEVVGVVLLVMIGGAVVTFLGARPFRGEGLRAWRALRARLEPGWTREHLDAVEAAERMARERTVARAATLAGGPQRATRLDSARHRRLGAVLARVNRVGAITFAVAGMLFLAGVYLRQPCRTCSQRAWNAPIESFIDVVVTAAGAIAVVAAAVEAVALVAWLVRRILRRVDLTRVARDATARVRPGELAADLGAFSTSLLLGMGLVAAAAIVAIPSVSALIELDRVGAGAEHVGVARLLLGIALGGAAAGVVGITAGHIAGVRHRNALRRRWSPGDPLPPRPPRRRGGSGGGRSGGGGAGGGRGRRPRNPYAV</sequence>
<organism evidence="3 4">
    <name type="scientific">Schumannella luteola</name>
    <dbReference type="NCBI Taxonomy" id="472059"/>
    <lineage>
        <taxon>Bacteria</taxon>
        <taxon>Bacillati</taxon>
        <taxon>Actinomycetota</taxon>
        <taxon>Actinomycetes</taxon>
        <taxon>Micrococcales</taxon>
        <taxon>Microbacteriaceae</taxon>
        <taxon>Schumannella</taxon>
    </lineage>
</organism>
<evidence type="ECO:0000256" key="2">
    <source>
        <dbReference type="SAM" id="Phobius"/>
    </source>
</evidence>
<feature type="transmembrane region" description="Helical" evidence="2">
    <location>
        <begin position="139"/>
        <end position="163"/>
    </location>
</feature>
<dbReference type="Proteomes" id="UP000553888">
    <property type="component" value="Unassembled WGS sequence"/>
</dbReference>
<feature type="transmembrane region" description="Helical" evidence="2">
    <location>
        <begin position="406"/>
        <end position="430"/>
    </location>
</feature>
<keyword evidence="2" id="KW-0812">Transmembrane</keyword>
<gene>
    <name evidence="3" type="ORF">BJ979_001968</name>
</gene>
<comment type="caution">
    <text evidence="3">The sequence shown here is derived from an EMBL/GenBank/DDBJ whole genome shotgun (WGS) entry which is preliminary data.</text>
</comment>
<feature type="transmembrane region" description="Helical" evidence="2">
    <location>
        <begin position="303"/>
        <end position="331"/>
    </location>
</feature>
<dbReference type="RefSeq" id="WP_179567485.1">
    <property type="nucleotide sequence ID" value="NZ_JACBZY010000001.1"/>
</dbReference>
<feature type="compositionally biased region" description="Basic residues" evidence="1">
    <location>
        <begin position="471"/>
        <end position="481"/>
    </location>
</feature>